<feature type="domain" description="HTH deoR-type" evidence="3">
    <location>
        <begin position="2"/>
        <end position="67"/>
    </location>
</feature>
<accession>A0ABY2S8H2</accession>
<dbReference type="InterPro" id="IPR051534">
    <property type="entry name" value="CBASS_pafABC_assoc_protein"/>
</dbReference>
<protein>
    <submittedName>
        <fullName evidence="4">YafY family transcriptional regulator</fullName>
    </submittedName>
</protein>
<evidence type="ECO:0000256" key="1">
    <source>
        <dbReference type="ARBA" id="ARBA00023015"/>
    </source>
</evidence>
<dbReference type="InterPro" id="IPR026881">
    <property type="entry name" value="WYL_dom"/>
</dbReference>
<dbReference type="Pfam" id="PF25583">
    <property type="entry name" value="WCX"/>
    <property type="match status" value="1"/>
</dbReference>
<dbReference type="PROSITE" id="PS52050">
    <property type="entry name" value="WYL"/>
    <property type="match status" value="1"/>
</dbReference>
<evidence type="ECO:0000313" key="5">
    <source>
        <dbReference type="Proteomes" id="UP000309992"/>
    </source>
</evidence>
<dbReference type="Proteomes" id="UP000309992">
    <property type="component" value="Unassembled WGS sequence"/>
</dbReference>
<name>A0ABY2S8H2_9PSEU</name>
<keyword evidence="2" id="KW-0804">Transcription</keyword>
<dbReference type="SUPFAM" id="SSF46785">
    <property type="entry name" value="Winged helix' DNA-binding domain"/>
    <property type="match status" value="1"/>
</dbReference>
<dbReference type="EMBL" id="SWMS01000003">
    <property type="protein sequence ID" value="TKG72178.1"/>
    <property type="molecule type" value="Genomic_DNA"/>
</dbReference>
<dbReference type="InterPro" id="IPR036388">
    <property type="entry name" value="WH-like_DNA-bd_sf"/>
</dbReference>
<organism evidence="4 5">
    <name type="scientific">Prauserella endophytica</name>
    <dbReference type="NCBI Taxonomy" id="1592324"/>
    <lineage>
        <taxon>Bacteria</taxon>
        <taxon>Bacillati</taxon>
        <taxon>Actinomycetota</taxon>
        <taxon>Actinomycetes</taxon>
        <taxon>Pseudonocardiales</taxon>
        <taxon>Pseudonocardiaceae</taxon>
        <taxon>Prauserella</taxon>
        <taxon>Prauserella coralliicola group</taxon>
    </lineage>
</organism>
<dbReference type="InterPro" id="IPR001034">
    <property type="entry name" value="DeoR_HTH"/>
</dbReference>
<reference evidence="4 5" key="1">
    <citation type="journal article" date="2015" name="Antonie Van Leeuwenhoek">
        <title>Prauserella endophytica sp. nov., an endophytic actinobacterium isolated from Tamarix taklamakanensis.</title>
        <authorList>
            <person name="Liu J.M."/>
            <person name="Habden X."/>
            <person name="Guo L."/>
            <person name="Tuo L."/>
            <person name="Jiang Z.K."/>
            <person name="Liu S.W."/>
            <person name="Liu X.F."/>
            <person name="Chen L."/>
            <person name="Li R.F."/>
            <person name="Zhang Y.Q."/>
            <person name="Sun C.H."/>
        </authorList>
    </citation>
    <scope>NUCLEOTIDE SEQUENCE [LARGE SCALE GENOMIC DNA]</scope>
    <source>
        <strain evidence="4 5">CGMCC 4.7182</strain>
    </source>
</reference>
<sequence>MRADRLVAALLLMQAKGRVTAAELAAELEVSVATARRDLEALSSAGIPVYPQPGRGGGWSLIGGARTDLSGLSSAEAQALFLLVGPAAAVSDEAKAALRKLVRALPTTLRADAEAAAGAIMIDSTRWGERDRDRPEVVGLLQTAVVRRRRVRLTYTNSARERTERLVDPWGLVDKDDVWYLIAGTERGQRTFRVDRIAVAEPTDEPAERPDDFALAAAWERVVGEVEQRRSRTWATVLIDQRFVPILRDQFGRHCHTDGEPDGGRARVRLAAPTALDIARHLAGWGALVEVVEPPSVRTELARIGAELATLYPPPKATFVALNATKVALGADGGDGADGADRRLCCFGKGFCRVGR</sequence>
<dbReference type="InterPro" id="IPR036390">
    <property type="entry name" value="WH_DNA-bd_sf"/>
</dbReference>
<proteinExistence type="predicted"/>
<dbReference type="RefSeq" id="WP_137094167.1">
    <property type="nucleotide sequence ID" value="NZ_SWMS01000003.1"/>
</dbReference>
<evidence type="ECO:0000313" key="4">
    <source>
        <dbReference type="EMBL" id="TKG72178.1"/>
    </source>
</evidence>
<dbReference type="InterPro" id="IPR013196">
    <property type="entry name" value="HTH_11"/>
</dbReference>
<evidence type="ECO:0000256" key="2">
    <source>
        <dbReference type="ARBA" id="ARBA00023163"/>
    </source>
</evidence>
<dbReference type="InterPro" id="IPR028349">
    <property type="entry name" value="PafC-like"/>
</dbReference>
<keyword evidence="5" id="KW-1185">Reference proteome</keyword>
<dbReference type="Pfam" id="PF08279">
    <property type="entry name" value="HTH_11"/>
    <property type="match status" value="1"/>
</dbReference>
<dbReference type="Gene3D" id="1.10.10.10">
    <property type="entry name" value="Winged helix-like DNA-binding domain superfamily/Winged helix DNA-binding domain"/>
    <property type="match status" value="1"/>
</dbReference>
<dbReference type="PANTHER" id="PTHR34580">
    <property type="match status" value="1"/>
</dbReference>
<evidence type="ECO:0000259" key="3">
    <source>
        <dbReference type="PROSITE" id="PS51000"/>
    </source>
</evidence>
<gene>
    <name evidence="4" type="ORF">FCN18_07915</name>
</gene>
<dbReference type="PANTHER" id="PTHR34580:SF1">
    <property type="entry name" value="PROTEIN PAFC"/>
    <property type="match status" value="1"/>
</dbReference>
<dbReference type="InterPro" id="IPR057727">
    <property type="entry name" value="WCX_dom"/>
</dbReference>
<dbReference type="PROSITE" id="PS51000">
    <property type="entry name" value="HTH_DEOR_2"/>
    <property type="match status" value="1"/>
</dbReference>
<comment type="caution">
    <text evidence="4">The sequence shown here is derived from an EMBL/GenBank/DDBJ whole genome shotgun (WGS) entry which is preliminary data.</text>
</comment>
<keyword evidence="1" id="KW-0805">Transcription regulation</keyword>
<dbReference type="PIRSF" id="PIRSF016838">
    <property type="entry name" value="PafC"/>
    <property type="match status" value="1"/>
</dbReference>
<dbReference type="Pfam" id="PF13280">
    <property type="entry name" value="WYL"/>
    <property type="match status" value="1"/>
</dbReference>